<reference evidence="2 3" key="1">
    <citation type="submission" date="2020-08" db="EMBL/GenBank/DDBJ databases">
        <title>Novel species isolated from subtropical streams in China.</title>
        <authorList>
            <person name="Lu H."/>
        </authorList>
    </citation>
    <scope>NUCLEOTIDE SEQUENCE [LARGE SCALE GENOMIC DNA]</scope>
    <source>
        <strain evidence="2 3">KACC 16656</strain>
    </source>
</reference>
<feature type="transmembrane region" description="Helical" evidence="1">
    <location>
        <begin position="6"/>
        <end position="23"/>
    </location>
</feature>
<feature type="transmembrane region" description="Helical" evidence="1">
    <location>
        <begin position="44"/>
        <end position="63"/>
    </location>
</feature>
<accession>A0ABR6X3C0</accession>
<keyword evidence="1" id="KW-0812">Transmembrane</keyword>
<proteinExistence type="predicted"/>
<gene>
    <name evidence="2" type="ORF">H8K52_05665</name>
</gene>
<name>A0ABR6X3C0_9BURK</name>
<feature type="transmembrane region" description="Helical" evidence="1">
    <location>
        <begin position="75"/>
        <end position="98"/>
    </location>
</feature>
<protein>
    <submittedName>
        <fullName evidence="2">Uncharacterized protein</fullName>
    </submittedName>
</protein>
<keyword evidence="1" id="KW-0472">Membrane</keyword>
<organism evidence="2 3">
    <name type="scientific">Undibacterium seohonense</name>
    <dbReference type="NCBI Taxonomy" id="1344950"/>
    <lineage>
        <taxon>Bacteria</taxon>
        <taxon>Pseudomonadati</taxon>
        <taxon>Pseudomonadota</taxon>
        <taxon>Betaproteobacteria</taxon>
        <taxon>Burkholderiales</taxon>
        <taxon>Oxalobacteraceae</taxon>
        <taxon>Undibacterium</taxon>
    </lineage>
</organism>
<keyword evidence="3" id="KW-1185">Reference proteome</keyword>
<keyword evidence="1" id="KW-1133">Transmembrane helix</keyword>
<evidence type="ECO:0000313" key="2">
    <source>
        <dbReference type="EMBL" id="MBC3806834.1"/>
    </source>
</evidence>
<evidence type="ECO:0000256" key="1">
    <source>
        <dbReference type="SAM" id="Phobius"/>
    </source>
</evidence>
<evidence type="ECO:0000313" key="3">
    <source>
        <dbReference type="Proteomes" id="UP000648257"/>
    </source>
</evidence>
<sequence length="105" mass="12046">MDKEDLIYGIYGLTNLAYILLMARMFRRQIRRQQCTVKTAGVRYTLFSLIFGLVGGGTLLSAYDFLRLGYGHGEVIIFIVMLAVLTSCVIIFIGRMLISWTKIRW</sequence>
<dbReference type="Proteomes" id="UP000648257">
    <property type="component" value="Unassembled WGS sequence"/>
</dbReference>
<comment type="caution">
    <text evidence="2">The sequence shown here is derived from an EMBL/GenBank/DDBJ whole genome shotgun (WGS) entry which is preliminary data.</text>
</comment>
<dbReference type="RefSeq" id="WP_186921919.1">
    <property type="nucleotide sequence ID" value="NZ_JACOFW010000004.1"/>
</dbReference>
<dbReference type="EMBL" id="JACOFW010000004">
    <property type="protein sequence ID" value="MBC3806834.1"/>
    <property type="molecule type" value="Genomic_DNA"/>
</dbReference>